<evidence type="ECO:0000313" key="1">
    <source>
        <dbReference type="EMBL" id="BAU53074.1"/>
    </source>
</evidence>
<dbReference type="Pfam" id="PF09722">
    <property type="entry name" value="Xre_MbcA_ParS_C"/>
    <property type="match status" value="1"/>
</dbReference>
<name>A0A110B201_9SPHI</name>
<dbReference type="KEGG" id="mgot:MgSA37_01241"/>
<keyword evidence="2" id="KW-1185">Reference proteome</keyword>
<proteinExistence type="predicted"/>
<dbReference type="RefSeq" id="WP_096350375.1">
    <property type="nucleotide sequence ID" value="NZ_AP017313.1"/>
</dbReference>
<sequence length="140" mass="15900">MTVAQATLLKNIPSRVDTNITLGMIKTGKVGPQHLQALKDLTLFNDEKISDWLDISVKTFRSYKKPNSIIKARIKEHAVMALSLIKHGIEVFGSQESFVNWLEKENFFFDKKAPIEFMDTHSGIKFIDDRLTGIEYGDNA</sequence>
<dbReference type="OrthoDB" id="5770459at2"/>
<protein>
    <submittedName>
        <fullName evidence="1">Uncharacterized protein</fullName>
    </submittedName>
</protein>
<accession>A0A110B201</accession>
<evidence type="ECO:0000313" key="2">
    <source>
        <dbReference type="Proteomes" id="UP000218263"/>
    </source>
</evidence>
<dbReference type="EMBL" id="AP017313">
    <property type="protein sequence ID" value="BAU53074.1"/>
    <property type="molecule type" value="Genomic_DNA"/>
</dbReference>
<dbReference type="AlphaFoldDB" id="A0A110B201"/>
<reference evidence="1 2" key="1">
    <citation type="submission" date="2015-12" db="EMBL/GenBank/DDBJ databases">
        <title>Genome sequence of Mucilaginibacter gotjawali.</title>
        <authorList>
            <person name="Lee J.S."/>
            <person name="Lee K.C."/>
            <person name="Kim K.K."/>
            <person name="Lee B.W."/>
        </authorList>
    </citation>
    <scope>NUCLEOTIDE SEQUENCE [LARGE SCALE GENOMIC DNA]</scope>
    <source>
        <strain evidence="1 2">SA3-7</strain>
    </source>
</reference>
<gene>
    <name evidence="1" type="ORF">MgSA37_01241</name>
</gene>
<dbReference type="InterPro" id="IPR024467">
    <property type="entry name" value="Xre/MbcA/ParS-like_toxin-bd"/>
</dbReference>
<dbReference type="Proteomes" id="UP000218263">
    <property type="component" value="Chromosome"/>
</dbReference>
<organism evidence="1 2">
    <name type="scientific">Mucilaginibacter gotjawali</name>
    <dbReference type="NCBI Taxonomy" id="1550579"/>
    <lineage>
        <taxon>Bacteria</taxon>
        <taxon>Pseudomonadati</taxon>
        <taxon>Bacteroidota</taxon>
        <taxon>Sphingobacteriia</taxon>
        <taxon>Sphingobacteriales</taxon>
        <taxon>Sphingobacteriaceae</taxon>
        <taxon>Mucilaginibacter</taxon>
    </lineage>
</organism>